<keyword evidence="1" id="KW-1133">Transmembrane helix</keyword>
<dbReference type="EMBL" id="FTOP01000002">
    <property type="protein sequence ID" value="SIS60213.1"/>
    <property type="molecule type" value="Genomic_DNA"/>
</dbReference>
<feature type="transmembrane region" description="Helical" evidence="1">
    <location>
        <begin position="6"/>
        <end position="25"/>
    </location>
</feature>
<dbReference type="RefSeq" id="WP_076498241.1">
    <property type="nucleotide sequence ID" value="NZ_FTOP01000002.1"/>
</dbReference>
<dbReference type="PROSITE" id="PS51257">
    <property type="entry name" value="PROKAR_LIPOPROTEIN"/>
    <property type="match status" value="1"/>
</dbReference>
<evidence type="ECO:0008006" key="4">
    <source>
        <dbReference type="Google" id="ProtNLM"/>
    </source>
</evidence>
<dbReference type="OrthoDB" id="708590at2"/>
<name>A0A1N7KF42_9BACT</name>
<keyword evidence="3" id="KW-1185">Reference proteome</keyword>
<organism evidence="2 3">
    <name type="scientific">Belliella pelovolcani</name>
    <dbReference type="NCBI Taxonomy" id="529505"/>
    <lineage>
        <taxon>Bacteria</taxon>
        <taxon>Pseudomonadati</taxon>
        <taxon>Bacteroidota</taxon>
        <taxon>Cytophagia</taxon>
        <taxon>Cytophagales</taxon>
        <taxon>Cyclobacteriaceae</taxon>
        <taxon>Belliella</taxon>
    </lineage>
</organism>
<dbReference type="AlphaFoldDB" id="A0A1N7KF42"/>
<keyword evidence="1" id="KW-0472">Membrane</keyword>
<protein>
    <recommendedName>
        <fullName evidence="4">Lipocalin-like domain-containing protein</fullName>
    </recommendedName>
</protein>
<proteinExistence type="predicted"/>
<gene>
    <name evidence="2" type="ORF">SAMN05421761_10231</name>
</gene>
<reference evidence="3" key="1">
    <citation type="submission" date="2017-01" db="EMBL/GenBank/DDBJ databases">
        <authorList>
            <person name="Varghese N."/>
            <person name="Submissions S."/>
        </authorList>
    </citation>
    <scope>NUCLEOTIDE SEQUENCE [LARGE SCALE GENOMIC DNA]</scope>
    <source>
        <strain evidence="3">DSM 46698</strain>
    </source>
</reference>
<evidence type="ECO:0000256" key="1">
    <source>
        <dbReference type="SAM" id="Phobius"/>
    </source>
</evidence>
<keyword evidence="1" id="KW-0812">Transmembrane</keyword>
<evidence type="ECO:0000313" key="2">
    <source>
        <dbReference type="EMBL" id="SIS60213.1"/>
    </source>
</evidence>
<dbReference type="Proteomes" id="UP000186026">
    <property type="component" value="Unassembled WGS sequence"/>
</dbReference>
<sequence length="135" mass="14958">MKAIKIFSIVGMIWGLTACGIMGGFNEEGLKGRYEGTFQRTIDGNSEGEAEVWIVLEGGNFNGSSEQRNFPAICAGSYSISRSTIKFSNTCFFTADFDWTLILAGDFRVERSGEELILSKSDGVTVDRYRLVRKD</sequence>
<evidence type="ECO:0000313" key="3">
    <source>
        <dbReference type="Proteomes" id="UP000186026"/>
    </source>
</evidence>
<accession>A0A1N7KF42</accession>